<sequence length="110" mass="11979">MVTACKTEEALESDQSPAKDCSDGENISGFLELGQLKQLQAASNPFCQALQTTLSCIQKEVGGRRITRTALQIWMRGGLQSPSTAEEMQRNVCLPMSDFSETACTGFNIK</sequence>
<name>A0A151PA14_ALLMI</name>
<accession>A0A151PA14</accession>
<evidence type="ECO:0000313" key="3">
    <source>
        <dbReference type="Proteomes" id="UP000050525"/>
    </source>
</evidence>
<evidence type="ECO:0000256" key="1">
    <source>
        <dbReference type="SAM" id="MobiDB-lite"/>
    </source>
</evidence>
<dbReference type="EMBL" id="AKHW03000533">
    <property type="protein sequence ID" value="KYO45810.1"/>
    <property type="molecule type" value="Genomic_DNA"/>
</dbReference>
<dbReference type="AlphaFoldDB" id="A0A151PA14"/>
<reference evidence="2 3" key="1">
    <citation type="journal article" date="2012" name="Genome Biol.">
        <title>Sequencing three crocodilian genomes to illuminate the evolution of archosaurs and amniotes.</title>
        <authorList>
            <person name="St John J.A."/>
            <person name="Braun E.L."/>
            <person name="Isberg S.R."/>
            <person name="Miles L.G."/>
            <person name="Chong A.Y."/>
            <person name="Gongora J."/>
            <person name="Dalzell P."/>
            <person name="Moran C."/>
            <person name="Bed'hom B."/>
            <person name="Abzhanov A."/>
            <person name="Burgess S.C."/>
            <person name="Cooksey A.M."/>
            <person name="Castoe T.A."/>
            <person name="Crawford N.G."/>
            <person name="Densmore L.D."/>
            <person name="Drew J.C."/>
            <person name="Edwards S.V."/>
            <person name="Faircloth B.C."/>
            <person name="Fujita M.K."/>
            <person name="Greenwold M.J."/>
            <person name="Hoffmann F.G."/>
            <person name="Howard J.M."/>
            <person name="Iguchi T."/>
            <person name="Janes D.E."/>
            <person name="Khan S.Y."/>
            <person name="Kohno S."/>
            <person name="de Koning A.J."/>
            <person name="Lance S.L."/>
            <person name="McCarthy F.M."/>
            <person name="McCormack J.E."/>
            <person name="Merchant M.E."/>
            <person name="Peterson D.G."/>
            <person name="Pollock D.D."/>
            <person name="Pourmand N."/>
            <person name="Raney B.J."/>
            <person name="Roessler K.A."/>
            <person name="Sanford J.R."/>
            <person name="Sawyer R.H."/>
            <person name="Schmidt C.J."/>
            <person name="Triplett E.W."/>
            <person name="Tuberville T.D."/>
            <person name="Venegas-Anaya M."/>
            <person name="Howard J.T."/>
            <person name="Jarvis E.D."/>
            <person name="Guillette L.J.Jr."/>
            <person name="Glenn T.C."/>
            <person name="Green R.E."/>
            <person name="Ray D.A."/>
        </authorList>
    </citation>
    <scope>NUCLEOTIDE SEQUENCE [LARGE SCALE GENOMIC DNA]</scope>
    <source>
        <strain evidence="2">KSC_2009_1</strain>
    </source>
</reference>
<feature type="region of interest" description="Disordered" evidence="1">
    <location>
        <begin position="1"/>
        <end position="21"/>
    </location>
</feature>
<dbReference type="Proteomes" id="UP000050525">
    <property type="component" value="Unassembled WGS sequence"/>
</dbReference>
<organism evidence="2 3">
    <name type="scientific">Alligator mississippiensis</name>
    <name type="common">American alligator</name>
    <dbReference type="NCBI Taxonomy" id="8496"/>
    <lineage>
        <taxon>Eukaryota</taxon>
        <taxon>Metazoa</taxon>
        <taxon>Chordata</taxon>
        <taxon>Craniata</taxon>
        <taxon>Vertebrata</taxon>
        <taxon>Euteleostomi</taxon>
        <taxon>Archelosauria</taxon>
        <taxon>Archosauria</taxon>
        <taxon>Crocodylia</taxon>
        <taxon>Alligatoridae</taxon>
        <taxon>Alligatorinae</taxon>
        <taxon>Alligator</taxon>
    </lineage>
</organism>
<comment type="caution">
    <text evidence="2">The sequence shown here is derived from an EMBL/GenBank/DDBJ whole genome shotgun (WGS) entry which is preliminary data.</text>
</comment>
<gene>
    <name evidence="2" type="ORF">Y1Q_0021451</name>
</gene>
<evidence type="ECO:0000313" key="2">
    <source>
        <dbReference type="EMBL" id="KYO45810.1"/>
    </source>
</evidence>
<protein>
    <submittedName>
        <fullName evidence="2">Uncharacterized protein</fullName>
    </submittedName>
</protein>
<keyword evidence="3" id="KW-1185">Reference proteome</keyword>
<proteinExistence type="predicted"/>